<organism evidence="1">
    <name type="scientific">Ixodes ricinus</name>
    <name type="common">Common tick</name>
    <name type="synonym">Acarus ricinus</name>
    <dbReference type="NCBI Taxonomy" id="34613"/>
    <lineage>
        <taxon>Eukaryota</taxon>
        <taxon>Metazoa</taxon>
        <taxon>Ecdysozoa</taxon>
        <taxon>Arthropoda</taxon>
        <taxon>Chelicerata</taxon>
        <taxon>Arachnida</taxon>
        <taxon>Acari</taxon>
        <taxon>Parasitiformes</taxon>
        <taxon>Ixodida</taxon>
        <taxon>Ixodoidea</taxon>
        <taxon>Ixodidae</taxon>
        <taxon>Ixodinae</taxon>
        <taxon>Ixodes</taxon>
    </lineage>
</organism>
<dbReference type="AlphaFoldDB" id="A0A6B0US47"/>
<sequence>METTVWAAMLVHPLLGWRRHDAFVTFVLRRYTVGRILCGLCVWNVSPLSPCSGSSGDLFLYLLLLYFNTASINESDYVDMAPSFSPGSRGTVLKCCQARLRASAPVTEWLLCLAPTPRGRGSVPGSGRTFLLFL</sequence>
<evidence type="ECO:0000313" key="1">
    <source>
        <dbReference type="EMBL" id="MXU92526.1"/>
    </source>
</evidence>
<reference evidence="1" key="1">
    <citation type="submission" date="2019-12" db="EMBL/GenBank/DDBJ databases">
        <title>An insight into the sialome of adult female Ixodes ricinus ticks feeding for 6 days.</title>
        <authorList>
            <person name="Perner J."/>
            <person name="Ribeiro J.M.C."/>
        </authorList>
    </citation>
    <scope>NUCLEOTIDE SEQUENCE</scope>
    <source>
        <strain evidence="1">Semi-engorged</strain>
        <tissue evidence="1">Salivary glands</tissue>
    </source>
</reference>
<dbReference type="EMBL" id="GIFC01010443">
    <property type="protein sequence ID" value="MXU92526.1"/>
    <property type="molecule type" value="Transcribed_RNA"/>
</dbReference>
<protein>
    <submittedName>
        <fullName evidence="1">Putative secreted protein</fullName>
    </submittedName>
</protein>
<name>A0A6B0US47_IXORI</name>
<proteinExistence type="predicted"/>
<accession>A0A6B0US47</accession>